<sequence>MGGWQSVFTVEELEEYEALTCFKSREIIRCYQKWCGIIPNDFPKDFITRLDKKIFIERFVEIACNPFADRICHVFSSSEDTEDGSINFEDFLNMMSAFSEKIDPEAKLGYAFKIYDFNQDGVIDEEDIIQMIHTVCDVDILDEEEVQLLIVNILKEADLDGDGKITYNEFFNAMRKSPDFYNIPPVSETEIIAYIGVSKTDEFILNYWSARH</sequence>
<evidence type="ECO:0000256" key="1">
    <source>
        <dbReference type="ARBA" id="ARBA00022723"/>
    </source>
</evidence>
<dbReference type="EMBL" id="DS985247">
    <property type="protein sequence ID" value="EDV23209.1"/>
    <property type="molecule type" value="Genomic_DNA"/>
</dbReference>
<protein>
    <recommendedName>
        <fullName evidence="5">EF-hand domain-containing protein</fullName>
    </recommendedName>
</protein>
<keyword evidence="7" id="KW-1185">Reference proteome</keyword>
<dbReference type="PROSITE" id="PS50222">
    <property type="entry name" value="EF_HAND_2"/>
    <property type="match status" value="2"/>
</dbReference>
<dbReference type="Gene3D" id="1.10.238.10">
    <property type="entry name" value="EF-hand"/>
    <property type="match status" value="2"/>
</dbReference>
<evidence type="ECO:0000256" key="3">
    <source>
        <dbReference type="ARBA" id="ARBA00022837"/>
    </source>
</evidence>
<dbReference type="KEGG" id="tad:TRIADDRAFT_58257"/>
<dbReference type="AlphaFoldDB" id="B3S1A7"/>
<dbReference type="PANTHER" id="PTHR45791:SF1">
    <property type="entry name" value="CALCIUM AND INTEGRIN BINDING FAMILY MEMBER 1"/>
    <property type="match status" value="1"/>
</dbReference>
<proteinExistence type="predicted"/>
<dbReference type="OrthoDB" id="114727at2759"/>
<dbReference type="PANTHER" id="PTHR45791">
    <property type="entry name" value="CALCIUM AND INTEGRIN BINDING FAMILY MEMBER 2"/>
    <property type="match status" value="1"/>
</dbReference>
<dbReference type="SMART" id="SM00054">
    <property type="entry name" value="EFh"/>
    <property type="match status" value="3"/>
</dbReference>
<dbReference type="PhylomeDB" id="B3S1A7"/>
<dbReference type="eggNOG" id="KOG0034">
    <property type="taxonomic scope" value="Eukaryota"/>
</dbReference>
<dbReference type="SUPFAM" id="SSF47473">
    <property type="entry name" value="EF-hand"/>
    <property type="match status" value="1"/>
</dbReference>
<dbReference type="InterPro" id="IPR051433">
    <property type="entry name" value="CIBP"/>
</dbReference>
<organism evidence="6 7">
    <name type="scientific">Trichoplax adhaerens</name>
    <name type="common">Trichoplax reptans</name>
    <dbReference type="NCBI Taxonomy" id="10228"/>
    <lineage>
        <taxon>Eukaryota</taxon>
        <taxon>Metazoa</taxon>
        <taxon>Placozoa</taxon>
        <taxon>Uniplacotomia</taxon>
        <taxon>Trichoplacea</taxon>
        <taxon>Trichoplacidae</taxon>
        <taxon>Trichoplax</taxon>
    </lineage>
</organism>
<evidence type="ECO:0000259" key="5">
    <source>
        <dbReference type="PROSITE" id="PS50222"/>
    </source>
</evidence>
<dbReference type="PROSITE" id="PS00018">
    <property type="entry name" value="EF_HAND_1"/>
    <property type="match status" value="2"/>
</dbReference>
<dbReference type="GO" id="GO:0000287">
    <property type="term" value="F:magnesium ion binding"/>
    <property type="evidence" value="ECO:0000318"/>
    <property type="project" value="GO_Central"/>
</dbReference>
<dbReference type="CDD" id="cd00051">
    <property type="entry name" value="EFh"/>
    <property type="match status" value="1"/>
</dbReference>
<evidence type="ECO:0000256" key="4">
    <source>
        <dbReference type="ARBA" id="ARBA00022842"/>
    </source>
</evidence>
<evidence type="ECO:0000256" key="2">
    <source>
        <dbReference type="ARBA" id="ARBA00022737"/>
    </source>
</evidence>
<keyword evidence="1" id="KW-0479">Metal-binding</keyword>
<keyword evidence="4" id="KW-0460">Magnesium</keyword>
<dbReference type="HOGENOM" id="CLU_061288_6_0_1"/>
<dbReference type="CTD" id="6755652"/>
<dbReference type="GeneID" id="6755652"/>
<feature type="domain" description="EF-hand" evidence="5">
    <location>
        <begin position="145"/>
        <end position="180"/>
    </location>
</feature>
<dbReference type="GO" id="GO:0005509">
    <property type="term" value="F:calcium ion binding"/>
    <property type="evidence" value="ECO:0000318"/>
    <property type="project" value="GO_Central"/>
</dbReference>
<gene>
    <name evidence="6" type="ORF">TRIADDRAFT_58257</name>
</gene>
<dbReference type="InterPro" id="IPR011992">
    <property type="entry name" value="EF-hand-dom_pair"/>
</dbReference>
<dbReference type="InterPro" id="IPR018247">
    <property type="entry name" value="EF_Hand_1_Ca_BS"/>
</dbReference>
<evidence type="ECO:0000313" key="7">
    <source>
        <dbReference type="Proteomes" id="UP000009022"/>
    </source>
</evidence>
<keyword evidence="2" id="KW-0677">Repeat</keyword>
<feature type="domain" description="EF-hand" evidence="5">
    <location>
        <begin position="103"/>
        <end position="138"/>
    </location>
</feature>
<evidence type="ECO:0000313" key="6">
    <source>
        <dbReference type="EMBL" id="EDV23209.1"/>
    </source>
</evidence>
<dbReference type="OMA" id="VEIACNP"/>
<dbReference type="Proteomes" id="UP000009022">
    <property type="component" value="Unassembled WGS sequence"/>
</dbReference>
<dbReference type="STRING" id="10228.B3S1A7"/>
<dbReference type="InterPro" id="IPR002048">
    <property type="entry name" value="EF_hand_dom"/>
</dbReference>
<keyword evidence="3" id="KW-0106">Calcium</keyword>
<accession>B3S1A7</accession>
<dbReference type="InParanoid" id="B3S1A7"/>
<dbReference type="RefSeq" id="XP_002114119.1">
    <property type="nucleotide sequence ID" value="XM_002114083.1"/>
</dbReference>
<name>B3S1A7_TRIAD</name>
<dbReference type="FunFam" id="1.10.238.10:FF:000035">
    <property type="entry name" value="Calcium and integrin-binding family member 2"/>
    <property type="match status" value="1"/>
</dbReference>
<reference evidence="6 7" key="1">
    <citation type="journal article" date="2008" name="Nature">
        <title>The Trichoplax genome and the nature of placozoans.</title>
        <authorList>
            <person name="Srivastava M."/>
            <person name="Begovic E."/>
            <person name="Chapman J."/>
            <person name="Putnam N.H."/>
            <person name="Hellsten U."/>
            <person name="Kawashima T."/>
            <person name="Kuo A."/>
            <person name="Mitros T."/>
            <person name="Salamov A."/>
            <person name="Carpenter M.L."/>
            <person name="Signorovitch A.Y."/>
            <person name="Moreno M.A."/>
            <person name="Kamm K."/>
            <person name="Grimwood J."/>
            <person name="Schmutz J."/>
            <person name="Shapiro H."/>
            <person name="Grigoriev I.V."/>
            <person name="Buss L.W."/>
            <person name="Schierwater B."/>
            <person name="Dellaporta S.L."/>
            <person name="Rokhsar D.S."/>
        </authorList>
    </citation>
    <scope>NUCLEOTIDE SEQUENCE [LARGE SCALE GENOMIC DNA]</scope>
    <source>
        <strain evidence="6 7">Grell-BS-1999</strain>
    </source>
</reference>
<dbReference type="Pfam" id="PF13499">
    <property type="entry name" value="EF-hand_7"/>
    <property type="match status" value="1"/>
</dbReference>